<protein>
    <submittedName>
        <fullName evidence="1">Uncharacterized protein</fullName>
    </submittedName>
</protein>
<accession>A0AAX6NCF3</accession>
<sequence>MNTKKVLCPNSYLDDYSKKGYLIKEDENFYYVIDALLYEWSVYLNHEYLELIIPNEFMKPFYKPIESNFRDILEGEEWILDYNINSLDDLLISTYFFQLFLFYRQQKKETIYDSFHLSLNKMKTNLSSERKEKFVYNQEQFNQFHSLINQFFLTKFNVLFFFETNK</sequence>
<organism evidence="1 2">
    <name type="scientific">Priestia aryabhattai</name>
    <name type="common">Bacillus aryabhattai</name>
    <dbReference type="NCBI Taxonomy" id="412384"/>
    <lineage>
        <taxon>Bacteria</taxon>
        <taxon>Bacillati</taxon>
        <taxon>Bacillota</taxon>
        <taxon>Bacilli</taxon>
        <taxon>Bacillales</taxon>
        <taxon>Bacillaceae</taxon>
        <taxon>Priestia</taxon>
    </lineage>
</organism>
<evidence type="ECO:0000313" key="1">
    <source>
        <dbReference type="EMBL" id="MDU9693542.1"/>
    </source>
</evidence>
<reference evidence="1" key="2">
    <citation type="submission" date="2022-12" db="EMBL/GenBank/DDBJ databases">
        <authorList>
            <person name="Dechsakulwatana C."/>
            <person name="Rungsihiranrut A."/>
            <person name="Muangchinda C."/>
            <person name="Ningthoujam R."/>
            <person name="Klankeo P."/>
            <person name="Pinyakong O."/>
        </authorList>
    </citation>
    <scope>NUCLEOTIDE SEQUENCE</scope>
    <source>
        <strain evidence="1">TL01-2</strain>
    </source>
</reference>
<evidence type="ECO:0000313" key="2">
    <source>
        <dbReference type="Proteomes" id="UP001269400"/>
    </source>
</evidence>
<dbReference type="EMBL" id="JAPTGD010000002">
    <property type="protein sequence ID" value="MDU9693542.1"/>
    <property type="molecule type" value="Genomic_DNA"/>
</dbReference>
<dbReference type="AlphaFoldDB" id="A0AAX6NCF3"/>
<dbReference type="RefSeq" id="WP_316910767.1">
    <property type="nucleotide sequence ID" value="NZ_JAPTGD010000002.1"/>
</dbReference>
<dbReference type="Proteomes" id="UP001269400">
    <property type="component" value="Unassembled WGS sequence"/>
</dbReference>
<gene>
    <name evidence="1" type="ORF">O0Q50_20410</name>
</gene>
<proteinExistence type="predicted"/>
<comment type="caution">
    <text evidence="1">The sequence shown here is derived from an EMBL/GenBank/DDBJ whole genome shotgun (WGS) entry which is preliminary data.</text>
</comment>
<name>A0AAX6NCF3_PRIAR</name>
<reference evidence="1" key="1">
    <citation type="journal article" date="2022" name="J Environ Chem Eng">
        <title>Biodegradation of petroleum oil using a constructed nonpathogenic and heavy metal-tolerant bacterial consortium isolated from marine sponges.</title>
        <authorList>
            <person name="Dechsakulwatana C."/>
            <person name="Rungsihiranrut A."/>
            <person name="Muangchinda C."/>
            <person name="Ningthoujam R."/>
            <person name="Klankeo P."/>
            <person name="Pinyakong O."/>
        </authorList>
    </citation>
    <scope>NUCLEOTIDE SEQUENCE</scope>
    <source>
        <strain evidence="1">TL01-2</strain>
    </source>
</reference>